<evidence type="ECO:0000313" key="2">
    <source>
        <dbReference type="Proteomes" id="UP000198520"/>
    </source>
</evidence>
<dbReference type="AlphaFoldDB" id="A0A1I2CEU6"/>
<dbReference type="RefSeq" id="WP_093374159.1">
    <property type="nucleotide sequence ID" value="NZ_BNAN01000001.1"/>
</dbReference>
<organism evidence="1 2">
    <name type="scientific">Flavimobilis marinus</name>
    <dbReference type="NCBI Taxonomy" id="285351"/>
    <lineage>
        <taxon>Bacteria</taxon>
        <taxon>Bacillati</taxon>
        <taxon>Actinomycetota</taxon>
        <taxon>Actinomycetes</taxon>
        <taxon>Micrococcales</taxon>
        <taxon>Jonesiaceae</taxon>
        <taxon>Flavimobilis</taxon>
    </lineage>
</organism>
<dbReference type="STRING" id="285351.SAMN04488035_0096"/>
<sequence length="119" mass="12268">MPREIVILCSEPPTGAALIEAGAAVDPDLGLRTLRGGAVHEICRTTPEADLAVLSVNQPLQVDAASEVVRLLPEVAGAATARWWLEASAPWGALGETGVAIAYELAARLGGTCLVQDGQ</sequence>
<accession>A0A1I2CEU6</accession>
<evidence type="ECO:0000313" key="1">
    <source>
        <dbReference type="EMBL" id="SFE66778.1"/>
    </source>
</evidence>
<name>A0A1I2CEU6_9MICO</name>
<gene>
    <name evidence="1" type="ORF">SAMN04488035_0096</name>
</gene>
<reference evidence="2" key="1">
    <citation type="submission" date="2016-10" db="EMBL/GenBank/DDBJ databases">
        <authorList>
            <person name="Varghese N."/>
            <person name="Submissions S."/>
        </authorList>
    </citation>
    <scope>NUCLEOTIDE SEQUENCE [LARGE SCALE GENOMIC DNA]</scope>
    <source>
        <strain evidence="2">DSM 19083</strain>
    </source>
</reference>
<protein>
    <submittedName>
        <fullName evidence="1">Uncharacterized protein</fullName>
    </submittedName>
</protein>
<keyword evidence="2" id="KW-1185">Reference proteome</keyword>
<dbReference type="Proteomes" id="UP000198520">
    <property type="component" value="Unassembled WGS sequence"/>
</dbReference>
<dbReference type="EMBL" id="FONZ01000001">
    <property type="protein sequence ID" value="SFE66778.1"/>
    <property type="molecule type" value="Genomic_DNA"/>
</dbReference>
<proteinExistence type="predicted"/>
<dbReference type="OrthoDB" id="5019599at2"/>